<dbReference type="NCBIfam" id="TIGR00604">
    <property type="entry name" value="rad3"/>
    <property type="match status" value="1"/>
</dbReference>
<comment type="catalytic activity">
    <reaction evidence="17">
        <text>ATP + H2O = ADP + phosphate + H(+)</text>
        <dbReference type="Rhea" id="RHEA:13065"/>
        <dbReference type="ChEBI" id="CHEBI:15377"/>
        <dbReference type="ChEBI" id="CHEBI:15378"/>
        <dbReference type="ChEBI" id="CHEBI:30616"/>
        <dbReference type="ChEBI" id="CHEBI:43474"/>
        <dbReference type="ChEBI" id="CHEBI:456216"/>
    </reaction>
</comment>
<evidence type="ECO:0000256" key="10">
    <source>
        <dbReference type="ARBA" id="ARBA00022840"/>
    </source>
</evidence>
<dbReference type="PANTHER" id="PTHR11472">
    <property type="entry name" value="DNA REPAIR DEAD HELICASE RAD3/XP-D SUBFAMILY MEMBER"/>
    <property type="match status" value="1"/>
</dbReference>
<keyword evidence="2" id="KW-0004">4Fe-4S</keyword>
<comment type="subcellular location">
    <subcellularLocation>
        <location evidence="1">Nucleus</location>
    </subcellularLocation>
</comment>
<keyword evidence="3" id="KW-0479">Metal-binding</keyword>
<dbReference type="AlphaFoldDB" id="A0AA88H3G9"/>
<evidence type="ECO:0000256" key="17">
    <source>
        <dbReference type="ARBA" id="ARBA00049360"/>
    </source>
</evidence>
<feature type="compositionally biased region" description="Low complexity" evidence="20">
    <location>
        <begin position="849"/>
        <end position="885"/>
    </location>
</feature>
<evidence type="ECO:0000259" key="22">
    <source>
        <dbReference type="PROSITE" id="PS51193"/>
    </source>
</evidence>
<dbReference type="FunFam" id="3.40.50.300:FF:000431">
    <property type="entry name" value="Regulator of telomere elongation helicase 1"/>
    <property type="match status" value="1"/>
</dbReference>
<feature type="region of interest" description="Disordered" evidence="20">
    <location>
        <begin position="827"/>
        <end position="889"/>
    </location>
</feature>
<dbReference type="GO" id="GO:0090657">
    <property type="term" value="P:telomeric loop disassembly"/>
    <property type="evidence" value="ECO:0007669"/>
    <property type="project" value="TreeGrafter"/>
</dbReference>
<comment type="caution">
    <text evidence="23">The sequence shown here is derived from an EMBL/GenBank/DDBJ whole genome shotgun (WGS) entry which is preliminary data.</text>
</comment>
<keyword evidence="15" id="KW-0413">Isomerase</keyword>
<evidence type="ECO:0000313" key="24">
    <source>
        <dbReference type="Proteomes" id="UP000816034"/>
    </source>
</evidence>
<keyword evidence="12" id="KW-0411">Iron-sulfur</keyword>
<dbReference type="Pfam" id="PF23109">
    <property type="entry name" value="ARCH_RTEL1"/>
    <property type="match status" value="1"/>
</dbReference>
<keyword evidence="5" id="KW-0227">DNA damage</keyword>
<keyword evidence="8" id="KW-0347">Helicase</keyword>
<accession>A0AA88H3G9</accession>
<dbReference type="Gene3D" id="3.40.50.300">
    <property type="entry name" value="P-loop containing nucleotide triphosphate hydrolases"/>
    <property type="match status" value="2"/>
</dbReference>
<dbReference type="InterPro" id="IPR001841">
    <property type="entry name" value="Znf_RING"/>
</dbReference>
<evidence type="ECO:0000256" key="2">
    <source>
        <dbReference type="ARBA" id="ARBA00022485"/>
    </source>
</evidence>
<dbReference type="Gene3D" id="1.20.1160.20">
    <property type="match status" value="1"/>
</dbReference>
<dbReference type="Pfam" id="PF06733">
    <property type="entry name" value="DEAD_2"/>
    <property type="match status" value="1"/>
</dbReference>
<dbReference type="InterPro" id="IPR013020">
    <property type="entry name" value="Rad3/Chl1-like"/>
</dbReference>
<dbReference type="GO" id="GO:0006281">
    <property type="term" value="P:DNA repair"/>
    <property type="evidence" value="ECO:0007669"/>
    <property type="project" value="UniProtKB-KW"/>
</dbReference>
<feature type="compositionally biased region" description="Polar residues" evidence="20">
    <location>
        <begin position="1114"/>
        <end position="1134"/>
    </location>
</feature>
<dbReference type="GO" id="GO:0045910">
    <property type="term" value="P:negative regulation of DNA recombination"/>
    <property type="evidence" value="ECO:0007669"/>
    <property type="project" value="TreeGrafter"/>
</dbReference>
<evidence type="ECO:0000256" key="7">
    <source>
        <dbReference type="ARBA" id="ARBA00022801"/>
    </source>
</evidence>
<dbReference type="GO" id="GO:0003678">
    <property type="term" value="F:DNA helicase activity"/>
    <property type="evidence" value="ECO:0007669"/>
    <property type="project" value="InterPro"/>
</dbReference>
<evidence type="ECO:0000256" key="8">
    <source>
        <dbReference type="ARBA" id="ARBA00022806"/>
    </source>
</evidence>
<keyword evidence="10" id="KW-0067">ATP-binding</keyword>
<dbReference type="SMART" id="SM00491">
    <property type="entry name" value="HELICc2"/>
    <property type="match status" value="1"/>
</dbReference>
<dbReference type="GO" id="GO:0003677">
    <property type="term" value="F:DNA binding"/>
    <property type="evidence" value="ECO:0007669"/>
    <property type="project" value="UniProtKB-KW"/>
</dbReference>
<dbReference type="InterPro" id="IPR010614">
    <property type="entry name" value="RAD3-like_helicase_DEAD"/>
</dbReference>
<dbReference type="InterPro" id="IPR006554">
    <property type="entry name" value="Helicase-like_DEXD_c2"/>
</dbReference>
<dbReference type="GO" id="GO:0051539">
    <property type="term" value="F:4 iron, 4 sulfur cluster binding"/>
    <property type="evidence" value="ECO:0007669"/>
    <property type="project" value="UniProtKB-KW"/>
</dbReference>
<proteinExistence type="predicted"/>
<keyword evidence="7" id="KW-0378">Hydrolase</keyword>
<dbReference type="PROSITE" id="PS50089">
    <property type="entry name" value="ZF_RING_2"/>
    <property type="match status" value="1"/>
</dbReference>
<evidence type="ECO:0000256" key="4">
    <source>
        <dbReference type="ARBA" id="ARBA00022741"/>
    </source>
</evidence>
<evidence type="ECO:0000256" key="13">
    <source>
        <dbReference type="ARBA" id="ARBA00023125"/>
    </source>
</evidence>
<dbReference type="InterPro" id="IPR014013">
    <property type="entry name" value="Helic_SF1/SF2_ATP-bd_DinG/Rad3"/>
</dbReference>
<dbReference type="GO" id="GO:0005524">
    <property type="term" value="F:ATP binding"/>
    <property type="evidence" value="ECO:0007669"/>
    <property type="project" value="UniProtKB-KW"/>
</dbReference>
<feature type="region of interest" description="Disordered" evidence="20">
    <location>
        <begin position="1114"/>
        <end position="1139"/>
    </location>
</feature>
<feature type="domain" description="RING-type" evidence="21">
    <location>
        <begin position="1147"/>
        <end position="1185"/>
    </location>
</feature>
<feature type="domain" description="Helicase ATP-binding" evidence="22">
    <location>
        <begin position="7"/>
        <end position="290"/>
    </location>
</feature>
<dbReference type="InterPro" id="IPR013083">
    <property type="entry name" value="Znf_RING/FYVE/PHD"/>
</dbReference>
<dbReference type="InterPro" id="IPR018957">
    <property type="entry name" value="Znf_C3HC4_RING-type"/>
</dbReference>
<dbReference type="InterPro" id="IPR045028">
    <property type="entry name" value="DinG/Rad3-like"/>
</dbReference>
<evidence type="ECO:0000256" key="5">
    <source>
        <dbReference type="ARBA" id="ARBA00022763"/>
    </source>
</evidence>
<dbReference type="Gene3D" id="3.30.40.10">
    <property type="entry name" value="Zinc/RING finger domain, C3HC4 (zinc finger)"/>
    <property type="match status" value="1"/>
</dbReference>
<evidence type="ECO:0000256" key="15">
    <source>
        <dbReference type="ARBA" id="ARBA00023235"/>
    </source>
</evidence>
<evidence type="ECO:0000256" key="14">
    <source>
        <dbReference type="ARBA" id="ARBA00023204"/>
    </source>
</evidence>
<dbReference type="GO" id="GO:0008270">
    <property type="term" value="F:zinc ion binding"/>
    <property type="evidence" value="ECO:0007669"/>
    <property type="project" value="UniProtKB-KW"/>
</dbReference>
<dbReference type="GO" id="GO:0005634">
    <property type="term" value="C:nucleus"/>
    <property type="evidence" value="ECO:0007669"/>
    <property type="project" value="UniProtKB-SubCell"/>
</dbReference>
<evidence type="ECO:0000256" key="12">
    <source>
        <dbReference type="ARBA" id="ARBA00023014"/>
    </source>
</evidence>
<organism evidence="23 24">
    <name type="scientific">Naegleria lovaniensis</name>
    <name type="common">Amoeba</name>
    <dbReference type="NCBI Taxonomy" id="51637"/>
    <lineage>
        <taxon>Eukaryota</taxon>
        <taxon>Discoba</taxon>
        <taxon>Heterolobosea</taxon>
        <taxon>Tetramitia</taxon>
        <taxon>Eutetramitia</taxon>
        <taxon>Vahlkampfiidae</taxon>
        <taxon>Naegleria</taxon>
    </lineage>
</organism>
<dbReference type="GO" id="GO:0016818">
    <property type="term" value="F:hydrolase activity, acting on acid anhydrides, in phosphorus-containing anhydrides"/>
    <property type="evidence" value="ECO:0007669"/>
    <property type="project" value="InterPro"/>
</dbReference>
<dbReference type="InterPro" id="IPR006555">
    <property type="entry name" value="ATP-dep_Helicase_C"/>
</dbReference>
<evidence type="ECO:0000256" key="20">
    <source>
        <dbReference type="SAM" id="MobiDB-lite"/>
    </source>
</evidence>
<protein>
    <recommendedName>
        <fullName evidence="18">Regulator of telomere elongation helicase 1 homolog</fullName>
    </recommendedName>
</protein>
<dbReference type="Pfam" id="PF23116">
    <property type="entry name" value="HHD_RTEL1"/>
    <property type="match status" value="1"/>
</dbReference>
<evidence type="ECO:0000256" key="3">
    <source>
        <dbReference type="ARBA" id="ARBA00022723"/>
    </source>
</evidence>
<keyword evidence="16" id="KW-0539">Nucleus</keyword>
<evidence type="ECO:0000313" key="23">
    <source>
        <dbReference type="EMBL" id="KAG2392306.1"/>
    </source>
</evidence>
<reference evidence="23 24" key="1">
    <citation type="journal article" date="2018" name="BMC Genomics">
        <title>The genome of Naegleria lovaniensis, the basis for a comparative approach to unravel pathogenicity factors of the human pathogenic amoeba N. fowleri.</title>
        <authorList>
            <person name="Liechti N."/>
            <person name="Schurch N."/>
            <person name="Bruggmann R."/>
            <person name="Wittwer M."/>
        </authorList>
    </citation>
    <scope>NUCLEOTIDE SEQUENCE [LARGE SCALE GENOMIC DNA]</scope>
    <source>
        <strain evidence="23 24">ATCC 30569</strain>
    </source>
</reference>
<dbReference type="SUPFAM" id="SSF52540">
    <property type="entry name" value="P-loop containing nucleoside triphosphate hydrolases"/>
    <property type="match status" value="1"/>
</dbReference>
<evidence type="ECO:0000256" key="18">
    <source>
        <dbReference type="ARBA" id="ARBA00073810"/>
    </source>
</evidence>
<dbReference type="SMART" id="SM00488">
    <property type="entry name" value="DEXDc2"/>
    <property type="match status" value="1"/>
</dbReference>
<feature type="region of interest" description="Disordered" evidence="20">
    <location>
        <begin position="907"/>
        <end position="946"/>
    </location>
</feature>
<dbReference type="PANTHER" id="PTHR11472:SF34">
    <property type="entry name" value="REGULATOR OF TELOMERE ELONGATION HELICASE 1"/>
    <property type="match status" value="1"/>
</dbReference>
<name>A0AA88H3G9_NAELO</name>
<evidence type="ECO:0000256" key="6">
    <source>
        <dbReference type="ARBA" id="ARBA00022771"/>
    </source>
</evidence>
<evidence type="ECO:0000256" key="1">
    <source>
        <dbReference type="ARBA" id="ARBA00004123"/>
    </source>
</evidence>
<evidence type="ECO:0000259" key="21">
    <source>
        <dbReference type="PROSITE" id="PS50089"/>
    </source>
</evidence>
<sequence length="1198" mass="135179">MPEYNIRGVTVNFPYQAYPCQELYMERVIQCLQESVQEKQENTTAICSRNALLESPTGTGKTMCLLCSSYAWLIDYKKKSYGTGPIPKIIFTSRTHSQLTHAIQELKRSAYVPEIVVMGSREQMCVNPDVVSLKGFQQISKCSSLVRSGGCKFHAKFNEMKKSGDLFHHETEDEIEDIEDLLTKGLKHNFCPFFYAREKQKCAEIIFMPYNYLIDPLLRKKVNVDITNSIIIFDEAHNVQKLCAEASSFDFSGINICKAIAEIEKCRSELDKISIDPLENAKSIELKSDCLDISSALLDLDIHLDDMEISEDGYTATGDTIFDIFSYASVHPSTWESFNEKIKSICGFLQLKKQNCSGLERVREAIERIFSDFNASSEIFKNYFKVFIYYSKKQPGVMNTNLSSEHLQLYSDVLSTRDRKKDFRKTKTLSFWCFNPGISMQKLASENPLAFILTSGTLSPMESFAYELGLNFPIRLENPHVVSKDQICVMVAQAGPTGTKLNSSYTNRASETYLKEVGGTLLNLSKIVPDGLLVFFPSYTLMDQCVELWKRSNGGAKSIWESVNQNKTIILEPKESTKLNQSIREYEESITSRKEKTTGACFFAVCRGRVSEGLDFKNRNGRCCMIVGLPFPPLHDLKVKLKRDYLDETAQRIIKENPNAKPMTGSDWYAQESSRAVNQAIGRIIRHRYDYGAVVLCDERFMYQNQRKQLSKWLQPHVKVANQFGEISNGISMFFKNAFQKFGLESEKVKPPTAPAVKKLPRFSLNLTELYRSSNGAELLRPQQRNIYHEDYEEYRNEMGNIQDVPLTEEGIEPQGITSSSLLQHYKTSSVNDPKRSITKQPNIVPARSSSSIPFNASSSSISSSTSSSASNNNNNNTPSITLPSTIDQPPLKRNVVLNSFVNPNSEFLNPQLRNASPITASRNTTSPITTSTKESQQGSTSSKNSAEYLQQVKATLTADQYKEFKNLLIQFREHNSKDSKNTNNTFLHLVKKLVGLFGVSNIEIIEKFKNFISPKLHNSFDEIVKKQILLHADEDTNLKKRKQEHVQLDLVSGAITKKTKTVPLSNTSSKPIVIEDDNTDQTNTPMDHDIPLTLEACSDLTSSTLSAQISMTTNSNNNIHQPHNQGASPSSMQSDKEEPKPAGTVCTICKEACKEPTAAKCGHICCFSCWQQWLNYKLECPTCKAKVRPKLLTRLFF</sequence>
<keyword evidence="9" id="KW-0862">Zinc</keyword>
<dbReference type="GO" id="GO:0010569">
    <property type="term" value="P:regulation of double-strand break repair via homologous recombination"/>
    <property type="evidence" value="ECO:0007669"/>
    <property type="project" value="TreeGrafter"/>
</dbReference>
<keyword evidence="6 19" id="KW-0863">Zinc-finger</keyword>
<keyword evidence="13" id="KW-0238">DNA-binding</keyword>
<keyword evidence="4" id="KW-0547">Nucleotide-binding</keyword>
<evidence type="ECO:0000256" key="19">
    <source>
        <dbReference type="PROSITE-ProRule" id="PRU00175"/>
    </source>
</evidence>
<keyword evidence="24" id="KW-1185">Reference proteome</keyword>
<dbReference type="SUPFAM" id="SSF57850">
    <property type="entry name" value="RING/U-box"/>
    <property type="match status" value="1"/>
</dbReference>
<dbReference type="GeneID" id="68105012"/>
<dbReference type="PROSITE" id="PS51193">
    <property type="entry name" value="HELICASE_ATP_BIND_2"/>
    <property type="match status" value="1"/>
</dbReference>
<gene>
    <name evidence="23" type="ORF">C9374_012558</name>
</gene>
<evidence type="ECO:0000256" key="11">
    <source>
        <dbReference type="ARBA" id="ARBA00023004"/>
    </source>
</evidence>
<dbReference type="GO" id="GO:1904430">
    <property type="term" value="P:negative regulation of t-circle formation"/>
    <property type="evidence" value="ECO:0007669"/>
    <property type="project" value="TreeGrafter"/>
</dbReference>
<dbReference type="Proteomes" id="UP000816034">
    <property type="component" value="Unassembled WGS sequence"/>
</dbReference>
<dbReference type="RefSeq" id="XP_044554200.1">
    <property type="nucleotide sequence ID" value="XM_044688338.1"/>
</dbReference>
<dbReference type="InterPro" id="IPR027417">
    <property type="entry name" value="P-loop_NTPase"/>
</dbReference>
<keyword evidence="14" id="KW-0234">DNA repair</keyword>
<dbReference type="EMBL" id="PYSW02000005">
    <property type="protein sequence ID" value="KAG2392306.1"/>
    <property type="molecule type" value="Genomic_DNA"/>
</dbReference>
<dbReference type="Pfam" id="PF13307">
    <property type="entry name" value="Helicase_C_2"/>
    <property type="match status" value="1"/>
</dbReference>
<dbReference type="CDD" id="cd18788">
    <property type="entry name" value="SF2_C_XPD"/>
    <property type="match status" value="1"/>
</dbReference>
<keyword evidence="11" id="KW-0408">Iron</keyword>
<dbReference type="InterPro" id="IPR057498">
    <property type="entry name" value="Rtel1_ARCH"/>
</dbReference>
<evidence type="ECO:0000256" key="9">
    <source>
        <dbReference type="ARBA" id="ARBA00022833"/>
    </source>
</evidence>
<dbReference type="GO" id="GO:0070182">
    <property type="term" value="F:DNA polymerase binding"/>
    <property type="evidence" value="ECO:0007669"/>
    <property type="project" value="TreeGrafter"/>
</dbReference>
<dbReference type="Pfam" id="PF00097">
    <property type="entry name" value="zf-C3HC4"/>
    <property type="match status" value="1"/>
</dbReference>
<evidence type="ECO:0000256" key="16">
    <source>
        <dbReference type="ARBA" id="ARBA00023242"/>
    </source>
</evidence>